<dbReference type="SUPFAM" id="SSF53383">
    <property type="entry name" value="PLP-dependent transferases"/>
    <property type="match status" value="1"/>
</dbReference>
<dbReference type="InterPro" id="IPR015421">
    <property type="entry name" value="PyrdxlP-dep_Trfase_major"/>
</dbReference>
<dbReference type="CDD" id="cd07377">
    <property type="entry name" value="WHTH_GntR"/>
    <property type="match status" value="1"/>
</dbReference>
<keyword evidence="2" id="KW-0663">Pyridoxal phosphate</keyword>
<dbReference type="InterPro" id="IPR051446">
    <property type="entry name" value="HTH_trans_reg/aminotransferase"/>
</dbReference>
<gene>
    <name evidence="7" type="ORF">EAS64_13370</name>
</gene>
<dbReference type="GO" id="GO:0008483">
    <property type="term" value="F:transaminase activity"/>
    <property type="evidence" value="ECO:0007669"/>
    <property type="project" value="UniProtKB-KW"/>
</dbReference>
<keyword evidence="3" id="KW-0805">Transcription regulation</keyword>
<evidence type="ECO:0000256" key="5">
    <source>
        <dbReference type="ARBA" id="ARBA00023163"/>
    </source>
</evidence>
<evidence type="ECO:0000313" key="8">
    <source>
        <dbReference type="Proteomes" id="UP000460272"/>
    </source>
</evidence>
<dbReference type="PROSITE" id="PS50949">
    <property type="entry name" value="HTH_GNTR"/>
    <property type="match status" value="1"/>
</dbReference>
<keyword evidence="7" id="KW-0032">Aminotransferase</keyword>
<evidence type="ECO:0000256" key="1">
    <source>
        <dbReference type="ARBA" id="ARBA00005384"/>
    </source>
</evidence>
<keyword evidence="5" id="KW-0804">Transcription</keyword>
<dbReference type="PRINTS" id="PR00035">
    <property type="entry name" value="HTHGNTR"/>
</dbReference>
<dbReference type="InterPro" id="IPR004839">
    <property type="entry name" value="Aminotransferase_I/II_large"/>
</dbReference>
<dbReference type="InterPro" id="IPR000524">
    <property type="entry name" value="Tscrpt_reg_HTH_GntR"/>
</dbReference>
<dbReference type="Gene3D" id="3.90.1150.10">
    <property type="entry name" value="Aspartate Aminotransferase, domain 1"/>
    <property type="match status" value="1"/>
</dbReference>
<organism evidence="7 8">
    <name type="scientific">Trebonia kvetii</name>
    <dbReference type="NCBI Taxonomy" id="2480626"/>
    <lineage>
        <taxon>Bacteria</taxon>
        <taxon>Bacillati</taxon>
        <taxon>Actinomycetota</taxon>
        <taxon>Actinomycetes</taxon>
        <taxon>Streptosporangiales</taxon>
        <taxon>Treboniaceae</taxon>
        <taxon>Trebonia</taxon>
    </lineage>
</organism>
<keyword evidence="8" id="KW-1185">Reference proteome</keyword>
<dbReference type="GO" id="GO:0003700">
    <property type="term" value="F:DNA-binding transcription factor activity"/>
    <property type="evidence" value="ECO:0007669"/>
    <property type="project" value="InterPro"/>
</dbReference>
<dbReference type="InterPro" id="IPR036390">
    <property type="entry name" value="WH_DNA-bd_sf"/>
</dbReference>
<keyword evidence="7" id="KW-0808">Transferase</keyword>
<dbReference type="Pfam" id="PF00155">
    <property type="entry name" value="Aminotran_1_2"/>
    <property type="match status" value="1"/>
</dbReference>
<evidence type="ECO:0000256" key="2">
    <source>
        <dbReference type="ARBA" id="ARBA00022898"/>
    </source>
</evidence>
<dbReference type="GO" id="GO:0030170">
    <property type="term" value="F:pyridoxal phosphate binding"/>
    <property type="evidence" value="ECO:0007669"/>
    <property type="project" value="InterPro"/>
</dbReference>
<dbReference type="Gene3D" id="3.40.640.10">
    <property type="entry name" value="Type I PLP-dependent aspartate aminotransferase-like (Major domain)"/>
    <property type="match status" value="1"/>
</dbReference>
<reference evidence="7 8" key="1">
    <citation type="submission" date="2018-11" db="EMBL/GenBank/DDBJ databases">
        <title>Trebonia kvetii gen.nov., sp.nov., a novel acidophilic actinobacterium, and proposal of the new actinobacterial family Treboniaceae fam. nov.</title>
        <authorList>
            <person name="Rapoport D."/>
            <person name="Sagova-Mareckova M."/>
            <person name="Sedlacek I."/>
            <person name="Provaznik J."/>
            <person name="Kralova S."/>
            <person name="Pavlinic D."/>
            <person name="Benes V."/>
            <person name="Kopecky J."/>
        </authorList>
    </citation>
    <scope>NUCLEOTIDE SEQUENCE [LARGE SCALE GENOMIC DNA]</scope>
    <source>
        <strain evidence="7 8">15Tr583</strain>
    </source>
</reference>
<feature type="domain" description="HTH gntR-type" evidence="6">
    <location>
        <begin position="34"/>
        <end position="102"/>
    </location>
</feature>
<dbReference type="AlphaFoldDB" id="A0A6P2C3I9"/>
<dbReference type="Proteomes" id="UP000460272">
    <property type="component" value="Unassembled WGS sequence"/>
</dbReference>
<dbReference type="CDD" id="cd00609">
    <property type="entry name" value="AAT_like"/>
    <property type="match status" value="1"/>
</dbReference>
<evidence type="ECO:0000313" key="7">
    <source>
        <dbReference type="EMBL" id="TVZ05517.1"/>
    </source>
</evidence>
<dbReference type="Pfam" id="PF00392">
    <property type="entry name" value="GntR"/>
    <property type="match status" value="1"/>
</dbReference>
<dbReference type="SMART" id="SM00345">
    <property type="entry name" value="HTH_GNTR"/>
    <property type="match status" value="1"/>
</dbReference>
<dbReference type="OrthoDB" id="199743at2"/>
<comment type="similarity">
    <text evidence="1">In the C-terminal section; belongs to the class-I pyridoxal-phosphate-dependent aminotransferase family.</text>
</comment>
<dbReference type="GO" id="GO:0003677">
    <property type="term" value="F:DNA binding"/>
    <property type="evidence" value="ECO:0007669"/>
    <property type="project" value="UniProtKB-KW"/>
</dbReference>
<dbReference type="EMBL" id="RPFW01000002">
    <property type="protein sequence ID" value="TVZ05517.1"/>
    <property type="molecule type" value="Genomic_DNA"/>
</dbReference>
<dbReference type="InterPro" id="IPR036388">
    <property type="entry name" value="WH-like_DNA-bd_sf"/>
</dbReference>
<protein>
    <submittedName>
        <fullName evidence="7">PLP-dependent aminotransferase family protein</fullName>
    </submittedName>
</protein>
<keyword evidence="4" id="KW-0238">DNA-binding</keyword>
<accession>A0A6P2C3I9</accession>
<evidence type="ECO:0000256" key="4">
    <source>
        <dbReference type="ARBA" id="ARBA00023125"/>
    </source>
</evidence>
<dbReference type="InterPro" id="IPR015424">
    <property type="entry name" value="PyrdxlP-dep_Trfase"/>
</dbReference>
<comment type="caution">
    <text evidence="7">The sequence shown here is derived from an EMBL/GenBank/DDBJ whole genome shotgun (WGS) entry which is preliminary data.</text>
</comment>
<name>A0A6P2C3I9_9ACTN</name>
<evidence type="ECO:0000259" key="6">
    <source>
        <dbReference type="PROSITE" id="PS50949"/>
    </source>
</evidence>
<dbReference type="InterPro" id="IPR015422">
    <property type="entry name" value="PyrdxlP-dep_Trfase_small"/>
</dbReference>
<dbReference type="Gene3D" id="1.10.10.10">
    <property type="entry name" value="Winged helix-like DNA-binding domain superfamily/Winged helix DNA-binding domain"/>
    <property type="match status" value="1"/>
</dbReference>
<dbReference type="SUPFAM" id="SSF46785">
    <property type="entry name" value="Winged helix' DNA-binding domain"/>
    <property type="match status" value="1"/>
</dbReference>
<sequence length="485" mass="51169">MVEPINTEVARGAGPLISAHELADLLGRWPTADGALYRLLAARIGRLADTGELPPGVRLPPERVLAASLSVSRNTVALAYQVLRDEGMAASRQGSGTRLVPHRTTPAAVHRANGFFTGMLSGTPAYDLAVAAVDCAPQVADALADPDTVTDRSERMRLTLGTGYLPYGLPELRSAIAWMLTTVHGIPTTQDQVLVTTGAQQALDLLLRCEVAPGQPVVTEDPTYPGFIDALYRCGARPVGVPPGDMARLSDAVATHRPALAFLVPTHQNPTGLVLPAAERHEIVALAERHPGVTFVDDMTVAEISLAGPYTEPQPPPLAALASRLPNVVTVGSLSKTYWGGLRTGWVRAPAGIIDRLAAAKAAGDLGSPPHAQGLIANVMLSSHEEILAYRADWARQRYAAAAAALASALPDWEWTPPCGGLTIWARRPGHADSSGFAQAALRRGVAVVPGRLTSVSTDRSPWMRLAFALPPDDLTTAIKTLATV</sequence>
<dbReference type="PANTHER" id="PTHR46577">
    <property type="entry name" value="HTH-TYPE TRANSCRIPTIONAL REGULATORY PROTEIN GABR"/>
    <property type="match status" value="1"/>
</dbReference>
<dbReference type="PANTHER" id="PTHR46577:SF1">
    <property type="entry name" value="HTH-TYPE TRANSCRIPTIONAL REGULATORY PROTEIN GABR"/>
    <property type="match status" value="1"/>
</dbReference>
<proteinExistence type="inferred from homology"/>
<evidence type="ECO:0000256" key="3">
    <source>
        <dbReference type="ARBA" id="ARBA00023015"/>
    </source>
</evidence>